<evidence type="ECO:0000256" key="6">
    <source>
        <dbReference type="ARBA" id="ARBA00023015"/>
    </source>
</evidence>
<reference evidence="14" key="1">
    <citation type="submission" date="2016-11" db="UniProtKB">
        <authorList>
            <consortium name="WormBaseParasite"/>
        </authorList>
    </citation>
    <scope>IDENTIFICATION</scope>
</reference>
<dbReference type="STRING" id="1561998.A0A1I7UDT6"/>
<dbReference type="PROSITE" id="PS50157">
    <property type="entry name" value="ZINC_FINGER_C2H2_2"/>
    <property type="match status" value="5"/>
</dbReference>
<feature type="domain" description="C2H2-type" evidence="12">
    <location>
        <begin position="120"/>
        <end position="148"/>
    </location>
</feature>
<keyword evidence="4 10" id="KW-0863">Zinc-finger</keyword>
<organism evidence="13 14">
    <name type="scientific">Caenorhabditis tropicalis</name>
    <dbReference type="NCBI Taxonomy" id="1561998"/>
    <lineage>
        <taxon>Eukaryota</taxon>
        <taxon>Metazoa</taxon>
        <taxon>Ecdysozoa</taxon>
        <taxon>Nematoda</taxon>
        <taxon>Chromadorea</taxon>
        <taxon>Rhabditida</taxon>
        <taxon>Rhabditina</taxon>
        <taxon>Rhabditomorpha</taxon>
        <taxon>Rhabditoidea</taxon>
        <taxon>Rhabditidae</taxon>
        <taxon>Peloderinae</taxon>
        <taxon>Caenorhabditis</taxon>
    </lineage>
</organism>
<dbReference type="InterPro" id="IPR013087">
    <property type="entry name" value="Znf_C2H2_type"/>
</dbReference>
<evidence type="ECO:0000256" key="2">
    <source>
        <dbReference type="ARBA" id="ARBA00022723"/>
    </source>
</evidence>
<dbReference type="Gene3D" id="3.30.160.60">
    <property type="entry name" value="Classic Zinc Finger"/>
    <property type="match status" value="4"/>
</dbReference>
<feature type="domain" description="C2H2-type" evidence="12">
    <location>
        <begin position="229"/>
        <end position="256"/>
    </location>
</feature>
<evidence type="ECO:0000313" key="13">
    <source>
        <dbReference type="Proteomes" id="UP000095282"/>
    </source>
</evidence>
<evidence type="ECO:0000256" key="5">
    <source>
        <dbReference type="ARBA" id="ARBA00022833"/>
    </source>
</evidence>
<keyword evidence="7" id="KW-0238">DNA-binding</keyword>
<dbReference type="SUPFAM" id="SSF57667">
    <property type="entry name" value="beta-beta-alpha zinc fingers"/>
    <property type="match status" value="2"/>
</dbReference>
<evidence type="ECO:0000256" key="3">
    <source>
        <dbReference type="ARBA" id="ARBA00022737"/>
    </source>
</evidence>
<sequence length="285" mass="32976">MASMTCPHCPFTSSSDIRMNRHKMAHEKSTKMYQCETCNIQFTAKSNLHRHRTQHSNVKSHECQHCGKAFYRKDMLAEHMIVHIRHKTGYECPSCDYYCEKYNEIQTHLRTHEVSRIKKGMCKKCNSKFVRPQTLLLHYLTVHDDSEPAAKRVKEEEPDLSTISEEPIEESSMLNMLLALTESAASSGSSPKSEDSENDLVMSFLKTLQDESTESSASPEPMESTGHNYECEPCGIQFNDENLYQIHKMIHSDEDPWKCQKCGVKFENKYIFHVHFYTGCNNLLF</sequence>
<dbReference type="PANTHER" id="PTHR24379">
    <property type="entry name" value="KRAB AND ZINC FINGER DOMAIN-CONTAINING"/>
    <property type="match status" value="1"/>
</dbReference>
<dbReference type="GO" id="GO:0008270">
    <property type="term" value="F:zinc ion binding"/>
    <property type="evidence" value="ECO:0007669"/>
    <property type="project" value="UniProtKB-KW"/>
</dbReference>
<keyword evidence="3" id="KW-0677">Repeat</keyword>
<evidence type="ECO:0000256" key="7">
    <source>
        <dbReference type="ARBA" id="ARBA00023125"/>
    </source>
</evidence>
<dbReference type="Pfam" id="PF00096">
    <property type="entry name" value="zf-C2H2"/>
    <property type="match status" value="2"/>
</dbReference>
<keyword evidence="5" id="KW-0862">Zinc</keyword>
<evidence type="ECO:0000313" key="14">
    <source>
        <dbReference type="WBParaSite" id="Csp11.Scaffold629.g8317.t1"/>
    </source>
</evidence>
<name>A0A1I7UDT6_9PELO</name>
<keyword evidence="9" id="KW-0539">Nucleus</keyword>
<evidence type="ECO:0000256" key="11">
    <source>
        <dbReference type="SAM" id="MobiDB-lite"/>
    </source>
</evidence>
<dbReference type="FunFam" id="3.30.160.60:FF:001228">
    <property type="entry name" value="Zinc finger protein 236"/>
    <property type="match status" value="1"/>
</dbReference>
<dbReference type="Proteomes" id="UP000095282">
    <property type="component" value="Unplaced"/>
</dbReference>
<dbReference type="SMART" id="SM00355">
    <property type="entry name" value="ZnF_C2H2"/>
    <property type="match status" value="7"/>
</dbReference>
<evidence type="ECO:0000256" key="10">
    <source>
        <dbReference type="PROSITE-ProRule" id="PRU00042"/>
    </source>
</evidence>
<dbReference type="eggNOG" id="KOG1721">
    <property type="taxonomic scope" value="Eukaryota"/>
</dbReference>
<feature type="domain" description="C2H2-type" evidence="12">
    <location>
        <begin position="33"/>
        <end position="60"/>
    </location>
</feature>
<keyword evidence="8" id="KW-0804">Transcription</keyword>
<feature type="domain" description="C2H2-type" evidence="12">
    <location>
        <begin position="61"/>
        <end position="88"/>
    </location>
</feature>
<feature type="domain" description="C2H2-type" evidence="12">
    <location>
        <begin position="90"/>
        <end position="117"/>
    </location>
</feature>
<keyword evidence="13" id="KW-1185">Reference proteome</keyword>
<evidence type="ECO:0000256" key="4">
    <source>
        <dbReference type="ARBA" id="ARBA00022771"/>
    </source>
</evidence>
<dbReference type="AlphaFoldDB" id="A0A1I7UDT6"/>
<evidence type="ECO:0000259" key="12">
    <source>
        <dbReference type="PROSITE" id="PS50157"/>
    </source>
</evidence>
<dbReference type="GO" id="GO:0003677">
    <property type="term" value="F:DNA binding"/>
    <property type="evidence" value="ECO:0007669"/>
    <property type="project" value="UniProtKB-KW"/>
</dbReference>
<dbReference type="InterPro" id="IPR036236">
    <property type="entry name" value="Znf_C2H2_sf"/>
</dbReference>
<comment type="subcellular location">
    <subcellularLocation>
        <location evidence="1">Nucleus</location>
    </subcellularLocation>
</comment>
<protein>
    <submittedName>
        <fullName evidence="14">Zinc finger protein</fullName>
    </submittedName>
</protein>
<feature type="region of interest" description="Disordered" evidence="11">
    <location>
        <begin position="210"/>
        <end position="229"/>
    </location>
</feature>
<dbReference type="GO" id="GO:0005634">
    <property type="term" value="C:nucleus"/>
    <property type="evidence" value="ECO:0007669"/>
    <property type="project" value="UniProtKB-SubCell"/>
</dbReference>
<dbReference type="PROSITE" id="PS00028">
    <property type="entry name" value="ZINC_FINGER_C2H2_1"/>
    <property type="match status" value="5"/>
</dbReference>
<proteinExistence type="predicted"/>
<evidence type="ECO:0000256" key="1">
    <source>
        <dbReference type="ARBA" id="ARBA00004123"/>
    </source>
</evidence>
<evidence type="ECO:0000256" key="8">
    <source>
        <dbReference type="ARBA" id="ARBA00023163"/>
    </source>
</evidence>
<dbReference type="PANTHER" id="PTHR24379:SF121">
    <property type="entry name" value="C2H2-TYPE DOMAIN-CONTAINING PROTEIN"/>
    <property type="match status" value="1"/>
</dbReference>
<dbReference type="WBParaSite" id="Csp11.Scaffold629.g8317.t1">
    <property type="protein sequence ID" value="Csp11.Scaffold629.g8317.t1"/>
    <property type="gene ID" value="Csp11.Scaffold629.g8317"/>
</dbReference>
<keyword evidence="6" id="KW-0805">Transcription regulation</keyword>
<evidence type="ECO:0000256" key="9">
    <source>
        <dbReference type="ARBA" id="ARBA00023242"/>
    </source>
</evidence>
<keyword evidence="2" id="KW-0479">Metal-binding</keyword>
<accession>A0A1I7UDT6</accession>